<keyword evidence="3" id="KW-1185">Reference proteome</keyword>
<dbReference type="Proteomes" id="UP001202328">
    <property type="component" value="Unassembled WGS sequence"/>
</dbReference>
<feature type="region of interest" description="Disordered" evidence="1">
    <location>
        <begin position="62"/>
        <end position="90"/>
    </location>
</feature>
<reference evidence="2" key="1">
    <citation type="submission" date="2022-04" db="EMBL/GenBank/DDBJ databases">
        <title>A functionally conserved STORR gene fusion in Papaver species that diverged 16.8 million years ago.</title>
        <authorList>
            <person name="Catania T."/>
        </authorList>
    </citation>
    <scope>NUCLEOTIDE SEQUENCE</scope>
    <source>
        <strain evidence="2">S-188037</strain>
    </source>
</reference>
<name>A0AAD4SCR1_9MAGN</name>
<proteinExistence type="predicted"/>
<feature type="non-terminal residue" evidence="2">
    <location>
        <position position="90"/>
    </location>
</feature>
<sequence>MDKFKDNLKKFDADIYSKVKMNVGHHSGSFLDPYSDQEKRLVQRLQEKDIVFEEYIMEDEQSVSAGNKEHMASKENVGVAGNEEHVDNEG</sequence>
<comment type="caution">
    <text evidence="2">The sequence shown here is derived from an EMBL/GenBank/DDBJ whole genome shotgun (WGS) entry which is preliminary data.</text>
</comment>
<evidence type="ECO:0000313" key="2">
    <source>
        <dbReference type="EMBL" id="KAI3895609.1"/>
    </source>
</evidence>
<organism evidence="2 3">
    <name type="scientific">Papaver atlanticum</name>
    <dbReference type="NCBI Taxonomy" id="357466"/>
    <lineage>
        <taxon>Eukaryota</taxon>
        <taxon>Viridiplantae</taxon>
        <taxon>Streptophyta</taxon>
        <taxon>Embryophyta</taxon>
        <taxon>Tracheophyta</taxon>
        <taxon>Spermatophyta</taxon>
        <taxon>Magnoliopsida</taxon>
        <taxon>Ranunculales</taxon>
        <taxon>Papaveraceae</taxon>
        <taxon>Papaveroideae</taxon>
        <taxon>Papaver</taxon>
    </lineage>
</organism>
<gene>
    <name evidence="2" type="ORF">MKW98_025400</name>
</gene>
<evidence type="ECO:0000256" key="1">
    <source>
        <dbReference type="SAM" id="MobiDB-lite"/>
    </source>
</evidence>
<protein>
    <submittedName>
        <fullName evidence="2">Uncharacterized protein</fullName>
    </submittedName>
</protein>
<dbReference type="AlphaFoldDB" id="A0AAD4SCR1"/>
<accession>A0AAD4SCR1</accession>
<evidence type="ECO:0000313" key="3">
    <source>
        <dbReference type="Proteomes" id="UP001202328"/>
    </source>
</evidence>
<dbReference type="EMBL" id="JAJJMB010011896">
    <property type="protein sequence ID" value="KAI3895609.1"/>
    <property type="molecule type" value="Genomic_DNA"/>
</dbReference>